<organism evidence="3 4">
    <name type="scientific">Dreissena polymorpha</name>
    <name type="common">Zebra mussel</name>
    <name type="synonym">Mytilus polymorpha</name>
    <dbReference type="NCBI Taxonomy" id="45954"/>
    <lineage>
        <taxon>Eukaryota</taxon>
        <taxon>Metazoa</taxon>
        <taxon>Spiralia</taxon>
        <taxon>Lophotrochozoa</taxon>
        <taxon>Mollusca</taxon>
        <taxon>Bivalvia</taxon>
        <taxon>Autobranchia</taxon>
        <taxon>Heteroconchia</taxon>
        <taxon>Euheterodonta</taxon>
        <taxon>Imparidentia</taxon>
        <taxon>Neoheterodontei</taxon>
        <taxon>Myida</taxon>
        <taxon>Dreissenoidea</taxon>
        <taxon>Dreissenidae</taxon>
        <taxon>Dreissena</taxon>
    </lineage>
</organism>
<dbReference type="PROSITE" id="PS50213">
    <property type="entry name" value="FAS1"/>
    <property type="match status" value="2"/>
</dbReference>
<dbReference type="SMART" id="SM00554">
    <property type="entry name" value="FAS1"/>
    <property type="match status" value="2"/>
</dbReference>
<dbReference type="SUPFAM" id="SSF82153">
    <property type="entry name" value="FAS1 domain"/>
    <property type="match status" value="2"/>
</dbReference>
<dbReference type="PANTHER" id="PTHR10900:SF77">
    <property type="entry name" value="FI19380P1"/>
    <property type="match status" value="1"/>
</dbReference>
<dbReference type="EMBL" id="JAIWYP010000004">
    <property type="protein sequence ID" value="KAH3835363.1"/>
    <property type="molecule type" value="Genomic_DNA"/>
</dbReference>
<dbReference type="OrthoDB" id="286301at2759"/>
<dbReference type="Proteomes" id="UP000828390">
    <property type="component" value="Unassembled WGS sequence"/>
</dbReference>
<gene>
    <name evidence="3" type="ORF">DPMN_108712</name>
</gene>
<dbReference type="PANTHER" id="PTHR10900">
    <property type="entry name" value="PERIOSTIN-RELATED"/>
    <property type="match status" value="1"/>
</dbReference>
<keyword evidence="1" id="KW-0732">Signal</keyword>
<dbReference type="InterPro" id="IPR000782">
    <property type="entry name" value="FAS1_domain"/>
</dbReference>
<dbReference type="AlphaFoldDB" id="A0A9D4QLA5"/>
<proteinExistence type="predicted"/>
<dbReference type="InterPro" id="IPR050904">
    <property type="entry name" value="Adhesion/Biosynth-related"/>
</dbReference>
<evidence type="ECO:0000259" key="2">
    <source>
        <dbReference type="PROSITE" id="PS50213"/>
    </source>
</evidence>
<dbReference type="InterPro" id="IPR036378">
    <property type="entry name" value="FAS1_dom_sf"/>
</dbReference>
<feature type="domain" description="FAS1" evidence="2">
    <location>
        <begin position="155"/>
        <end position="285"/>
    </location>
</feature>
<name>A0A9D4QLA5_DREPO</name>
<comment type="caution">
    <text evidence="3">The sequence shown here is derived from an EMBL/GenBank/DDBJ whole genome shotgun (WGS) entry which is preliminary data.</text>
</comment>
<reference evidence="3" key="1">
    <citation type="journal article" date="2019" name="bioRxiv">
        <title>The Genome of the Zebra Mussel, Dreissena polymorpha: A Resource for Invasive Species Research.</title>
        <authorList>
            <person name="McCartney M.A."/>
            <person name="Auch B."/>
            <person name="Kono T."/>
            <person name="Mallez S."/>
            <person name="Zhang Y."/>
            <person name="Obille A."/>
            <person name="Becker A."/>
            <person name="Abrahante J.E."/>
            <person name="Garbe J."/>
            <person name="Badalamenti J.P."/>
            <person name="Herman A."/>
            <person name="Mangelson H."/>
            <person name="Liachko I."/>
            <person name="Sullivan S."/>
            <person name="Sone E.D."/>
            <person name="Koren S."/>
            <person name="Silverstein K.A.T."/>
            <person name="Beckman K.B."/>
            <person name="Gohl D.M."/>
        </authorList>
    </citation>
    <scope>NUCLEOTIDE SEQUENCE</scope>
    <source>
        <strain evidence="3">Duluth1</strain>
        <tissue evidence="3">Whole animal</tissue>
    </source>
</reference>
<feature type="signal peptide" evidence="1">
    <location>
        <begin position="1"/>
        <end position="18"/>
    </location>
</feature>
<evidence type="ECO:0000313" key="3">
    <source>
        <dbReference type="EMBL" id="KAH3835363.1"/>
    </source>
</evidence>
<reference evidence="3" key="2">
    <citation type="submission" date="2020-11" db="EMBL/GenBank/DDBJ databases">
        <authorList>
            <person name="McCartney M.A."/>
            <person name="Auch B."/>
            <person name="Kono T."/>
            <person name="Mallez S."/>
            <person name="Becker A."/>
            <person name="Gohl D.M."/>
            <person name="Silverstein K.A.T."/>
            <person name="Koren S."/>
            <person name="Bechman K.B."/>
            <person name="Herman A."/>
            <person name="Abrahante J.E."/>
            <person name="Garbe J."/>
        </authorList>
    </citation>
    <scope>NUCLEOTIDE SEQUENCE</scope>
    <source>
        <strain evidence="3">Duluth1</strain>
        <tissue evidence="3">Whole animal</tissue>
    </source>
</reference>
<evidence type="ECO:0000313" key="4">
    <source>
        <dbReference type="Proteomes" id="UP000828390"/>
    </source>
</evidence>
<feature type="domain" description="FAS1" evidence="2">
    <location>
        <begin position="20"/>
        <end position="148"/>
    </location>
</feature>
<feature type="chain" id="PRO_5038910768" description="FAS1 domain-containing protein" evidence="1">
    <location>
        <begin position="19"/>
        <end position="299"/>
    </location>
</feature>
<dbReference type="Gene3D" id="2.30.180.10">
    <property type="entry name" value="FAS1 domain"/>
    <property type="match status" value="2"/>
</dbReference>
<protein>
    <recommendedName>
        <fullName evidence="2">FAS1 domain-containing protein</fullName>
    </recommendedName>
</protein>
<accession>A0A9D4QLA5</accession>
<sequence length="299" mass="32201">MFRSVLCIFALILRVSLAYEDKTIVQYLADNGYTSLSRNLQSQGLNTPLSGTGPFTIFAPTDAAFAKLGNKTFSSAQLTNILKYHVVTDYLIIPMIKTPSNLTTLEGQDLMVQPIPGTLLLNNASRVITGNNDIICNNGVVHPIDTVLVPPELPTYTIAQVLLNDSRFADLNIALLIAGMTNILQSGDFTLFAPVNTAFATYQGSVLSPETPNAIAIYQAVLKYHVTPGGRRATQLKNNQALFTLHGVNLNITVNNGVTVNSVARVIDSDILCSNGIIHAVDHLLIPPDINQVASGNMP</sequence>
<dbReference type="Pfam" id="PF02469">
    <property type="entry name" value="Fasciclin"/>
    <property type="match status" value="2"/>
</dbReference>
<keyword evidence="4" id="KW-1185">Reference proteome</keyword>
<evidence type="ECO:0000256" key="1">
    <source>
        <dbReference type="SAM" id="SignalP"/>
    </source>
</evidence>
<dbReference type="FunFam" id="2.30.180.10:FF:000032">
    <property type="entry name" value="Fasciclin domain-containing protein, putative"/>
    <property type="match status" value="1"/>
</dbReference>